<dbReference type="CDD" id="cd22905">
    <property type="entry name" value="HFD_Dr1"/>
    <property type="match status" value="1"/>
</dbReference>
<accession>A0A9P5I122</accession>
<dbReference type="InterPro" id="IPR009072">
    <property type="entry name" value="Histone-fold"/>
</dbReference>
<dbReference type="AlphaFoldDB" id="A0A9P5I122"/>
<comment type="subcellular location">
    <subcellularLocation>
        <location evidence="1">Nucleus</location>
    </subcellularLocation>
</comment>
<name>A0A9P5I122_9HELO</name>
<evidence type="ECO:0000256" key="1">
    <source>
        <dbReference type="ARBA" id="ARBA00004123"/>
    </source>
</evidence>
<dbReference type="EMBL" id="RCSW01000030">
    <property type="protein sequence ID" value="KAF7924179.1"/>
    <property type="molecule type" value="Genomic_DNA"/>
</dbReference>
<evidence type="ECO:0000313" key="9">
    <source>
        <dbReference type="Proteomes" id="UP000710849"/>
    </source>
</evidence>
<dbReference type="Pfam" id="PF00808">
    <property type="entry name" value="CBFD_NFYB_HMF"/>
    <property type="match status" value="1"/>
</dbReference>
<dbReference type="Proteomes" id="UP000710849">
    <property type="component" value="Unassembled WGS sequence"/>
</dbReference>
<evidence type="ECO:0000256" key="6">
    <source>
        <dbReference type="ARBA" id="ARBA00079659"/>
    </source>
</evidence>
<dbReference type="GO" id="GO:0000122">
    <property type="term" value="P:negative regulation of transcription by RNA polymerase II"/>
    <property type="evidence" value="ECO:0007669"/>
    <property type="project" value="InterPro"/>
</dbReference>
<dbReference type="GO" id="GO:0017025">
    <property type="term" value="F:TBP-class protein binding"/>
    <property type="evidence" value="ECO:0007669"/>
    <property type="project" value="TreeGrafter"/>
</dbReference>
<evidence type="ECO:0000313" key="8">
    <source>
        <dbReference type="EMBL" id="KAF7924179.1"/>
    </source>
</evidence>
<sequence length="707" mass="79695">MINPEVPADKTRLWNFLTSLSAYKHKITCISEQDHRSSLTPTKNNSETSWFIFIIQNFYCTLRCSLPFKMSDREFSMSKAPIPTVDYDISLNPKSSASSCKKYAHYQKLEVSPSSQQLNSSITSKASYFRCNESDYHYSDLDLTCIPFPSSYHRSLYLHKRNTLWTEAITIPQRISSLAFGSSLKNMEKVCSTSRYLSASPETSDWSRSSSRLNLSGKRLEHVQKVLEDIRTWHKEVSMSISRSRSATHQDFHLNNFDTVPTKHHKQQSHHIIGAFKDPLLQNPSWTQVFNGDYTTSRRYTSRSLCPESNRSTLWKIDPIPSSIYKSKRMNTGIKRSPRPVPSPRTSSLGATMLPRRRNAIRGRILPKPVSIIYPTTKQHSYQPQVTGDGPCNPDLDRCFGSCSDGESSFADTQDNGTIDGTDSFPTVSAQTELMFHARDRPDIDIGGQDHKDRIPHSGTVVRLSARHSSLQASESIFKAPSLRENEEEKARRHIAFVHSALRNLVPFEISDYLYRVSQLSETCNNSGETLLNSFSDMAPPYVRSNPTFQSSGALGQDRNSDPGFGFSFKRTSNEHSRLDIIDGPATVQKIVTEILPASSGLAFGKDARDLLIECCVEFITLISSEANEISEKESKKTIACEHITKALEQLGFSEYVKDIVDVASEHKEQLKGREKKANKLEQSGLTAEQLLAMQEEAFRDAAQRHG</sequence>
<protein>
    <recommendedName>
        <fullName evidence="5">NCT transcriptional regulatory complex subunit B</fullName>
    </recommendedName>
    <alternativeName>
        <fullName evidence="6">Negative cofactor 2 B</fullName>
    </alternativeName>
</protein>
<evidence type="ECO:0000259" key="7">
    <source>
        <dbReference type="Pfam" id="PF00808"/>
    </source>
</evidence>
<dbReference type="PANTHER" id="PTHR46138">
    <property type="entry name" value="PROTEIN DR1"/>
    <property type="match status" value="1"/>
</dbReference>
<dbReference type="InterPro" id="IPR003958">
    <property type="entry name" value="CBFA_NFYB_domain"/>
</dbReference>
<dbReference type="GO" id="GO:0051123">
    <property type="term" value="P:RNA polymerase II preinitiation complex assembly"/>
    <property type="evidence" value="ECO:0007669"/>
    <property type="project" value="TreeGrafter"/>
</dbReference>
<dbReference type="GeneID" id="62154379"/>
<dbReference type="GO" id="GO:0046982">
    <property type="term" value="F:protein heterodimerization activity"/>
    <property type="evidence" value="ECO:0007669"/>
    <property type="project" value="InterPro"/>
</dbReference>
<dbReference type="FunFam" id="1.10.20.10:FF:000019">
    <property type="entry name" value="Negative cofactor 2 beta"/>
    <property type="match status" value="1"/>
</dbReference>
<organism evidence="8 9">
    <name type="scientific">Botrytis byssoidea</name>
    <dbReference type="NCBI Taxonomy" id="139641"/>
    <lineage>
        <taxon>Eukaryota</taxon>
        <taxon>Fungi</taxon>
        <taxon>Dikarya</taxon>
        <taxon>Ascomycota</taxon>
        <taxon>Pezizomycotina</taxon>
        <taxon>Leotiomycetes</taxon>
        <taxon>Helotiales</taxon>
        <taxon>Sclerotiniaceae</taxon>
        <taxon>Botrytis</taxon>
    </lineage>
</organism>
<dbReference type="Gene3D" id="1.10.20.10">
    <property type="entry name" value="Histone, subunit A"/>
    <property type="match status" value="1"/>
</dbReference>
<feature type="domain" description="Transcription factor CBF/NF-Y/archaeal histone" evidence="7">
    <location>
        <begin position="586"/>
        <end position="648"/>
    </location>
</feature>
<dbReference type="PANTHER" id="PTHR46138:SF1">
    <property type="entry name" value="PROTEIN DR1"/>
    <property type="match status" value="1"/>
</dbReference>
<evidence type="ECO:0000256" key="4">
    <source>
        <dbReference type="ARBA" id="ARBA00065193"/>
    </source>
</evidence>
<comment type="subunit">
    <text evidence="4">Forms the NCT transcriptional regulatory complex with nctA and mot1.</text>
</comment>
<evidence type="ECO:0000256" key="3">
    <source>
        <dbReference type="ARBA" id="ARBA00053814"/>
    </source>
</evidence>
<dbReference type="SUPFAM" id="SSF47113">
    <property type="entry name" value="Histone-fold"/>
    <property type="match status" value="1"/>
</dbReference>
<keyword evidence="2" id="KW-0539">Nucleus</keyword>
<dbReference type="InterPro" id="IPR042225">
    <property type="entry name" value="Ncb2"/>
</dbReference>
<dbReference type="GO" id="GO:0016251">
    <property type="term" value="F:RNA polymerase II general transcription initiation factor activity"/>
    <property type="evidence" value="ECO:0007669"/>
    <property type="project" value="TreeGrafter"/>
</dbReference>
<proteinExistence type="predicted"/>
<reference evidence="8 9" key="1">
    <citation type="journal article" date="2020" name="Genome Biol. Evol.">
        <title>Comparative genomics of Sclerotiniaceae.</title>
        <authorList>
            <person name="Valero Jimenez C.A."/>
            <person name="Steentjes M."/>
            <person name="Scholten O.E."/>
            <person name="Van Kan J.A.L."/>
        </authorList>
    </citation>
    <scope>NUCLEOTIDE SEQUENCE [LARGE SCALE GENOMIC DNA]</scope>
    <source>
        <strain evidence="8 9">MUCL 94</strain>
    </source>
</reference>
<gene>
    <name evidence="8" type="ORF">EAE97_010791</name>
</gene>
<dbReference type="GO" id="GO:0017054">
    <property type="term" value="C:negative cofactor 2 complex"/>
    <property type="evidence" value="ECO:0007669"/>
    <property type="project" value="InterPro"/>
</dbReference>
<dbReference type="RefSeq" id="XP_038727924.1">
    <property type="nucleotide sequence ID" value="XM_038881306.1"/>
</dbReference>
<evidence type="ECO:0000256" key="2">
    <source>
        <dbReference type="ARBA" id="ARBA00023242"/>
    </source>
</evidence>
<keyword evidence="9" id="KW-1185">Reference proteome</keyword>
<comment type="function">
    <text evidence="3">Part of the NCT transcriptional regulatory complex that acts as a key regulator of ergosterol biosynthesis and the azole exporter cdr1B. The NCT complex binds the promoters of genes linked to azole susceptibility, and especially represses the expression of cdr1B transporter.</text>
</comment>
<comment type="caution">
    <text evidence="8">The sequence shown here is derived from an EMBL/GenBank/DDBJ whole genome shotgun (WGS) entry which is preliminary data.</text>
</comment>
<evidence type="ECO:0000256" key="5">
    <source>
        <dbReference type="ARBA" id="ARBA00072420"/>
    </source>
</evidence>